<accession>A0A1J1J807</accession>
<dbReference type="EMBL" id="CVRI01000075">
    <property type="protein sequence ID" value="CRL08531.1"/>
    <property type="molecule type" value="Genomic_DNA"/>
</dbReference>
<name>A0A1J1J807_9DIPT</name>
<reference evidence="1 2" key="1">
    <citation type="submission" date="2015-04" db="EMBL/GenBank/DDBJ databases">
        <authorList>
            <person name="Syromyatnikov M.Y."/>
            <person name="Popov V.N."/>
        </authorList>
    </citation>
    <scope>NUCLEOTIDE SEQUENCE [LARGE SCALE GENOMIC DNA]</scope>
</reference>
<keyword evidence="2" id="KW-1185">Reference proteome</keyword>
<evidence type="ECO:0000313" key="1">
    <source>
        <dbReference type="EMBL" id="CRL08531.1"/>
    </source>
</evidence>
<dbReference type="AlphaFoldDB" id="A0A1J1J807"/>
<organism evidence="1 2">
    <name type="scientific">Clunio marinus</name>
    <dbReference type="NCBI Taxonomy" id="568069"/>
    <lineage>
        <taxon>Eukaryota</taxon>
        <taxon>Metazoa</taxon>
        <taxon>Ecdysozoa</taxon>
        <taxon>Arthropoda</taxon>
        <taxon>Hexapoda</taxon>
        <taxon>Insecta</taxon>
        <taxon>Pterygota</taxon>
        <taxon>Neoptera</taxon>
        <taxon>Endopterygota</taxon>
        <taxon>Diptera</taxon>
        <taxon>Nematocera</taxon>
        <taxon>Chironomoidea</taxon>
        <taxon>Chironomidae</taxon>
        <taxon>Clunio</taxon>
    </lineage>
</organism>
<dbReference type="Proteomes" id="UP000183832">
    <property type="component" value="Unassembled WGS sequence"/>
</dbReference>
<proteinExistence type="predicted"/>
<evidence type="ECO:0000313" key="2">
    <source>
        <dbReference type="Proteomes" id="UP000183832"/>
    </source>
</evidence>
<sequence>MLKQFPIDNDDLTLNFGKTYRKNNKFNLSKPWVKDGKEKLTLTKIVIHFTFFFHSYLCHHFPVKYDDIIMLESSPPLTLLIREFATLRSM</sequence>
<protein>
    <submittedName>
        <fullName evidence="1">CLUMA_CG021606, isoform A</fullName>
    </submittedName>
</protein>
<gene>
    <name evidence="1" type="ORF">CLUMA_CG021606</name>
</gene>